<evidence type="ECO:0000256" key="1">
    <source>
        <dbReference type="SAM" id="MobiDB-lite"/>
    </source>
</evidence>
<organism evidence="2 3">
    <name type="scientific">Aegilops tauschii subsp. strangulata</name>
    <name type="common">Goatgrass</name>
    <dbReference type="NCBI Taxonomy" id="200361"/>
    <lineage>
        <taxon>Eukaryota</taxon>
        <taxon>Viridiplantae</taxon>
        <taxon>Streptophyta</taxon>
        <taxon>Embryophyta</taxon>
        <taxon>Tracheophyta</taxon>
        <taxon>Spermatophyta</taxon>
        <taxon>Magnoliopsida</taxon>
        <taxon>Liliopsida</taxon>
        <taxon>Poales</taxon>
        <taxon>Poaceae</taxon>
        <taxon>BOP clade</taxon>
        <taxon>Pooideae</taxon>
        <taxon>Triticodae</taxon>
        <taxon>Triticeae</taxon>
        <taxon>Triticinae</taxon>
        <taxon>Aegilops</taxon>
    </lineage>
</organism>
<feature type="compositionally biased region" description="Polar residues" evidence="1">
    <location>
        <begin position="38"/>
        <end position="52"/>
    </location>
</feature>
<dbReference type="Proteomes" id="UP000015105">
    <property type="component" value="Chromosome 5D"/>
</dbReference>
<reference evidence="3" key="1">
    <citation type="journal article" date="2014" name="Science">
        <title>Ancient hybridizations among the ancestral genomes of bread wheat.</title>
        <authorList>
            <consortium name="International Wheat Genome Sequencing Consortium,"/>
            <person name="Marcussen T."/>
            <person name="Sandve S.R."/>
            <person name="Heier L."/>
            <person name="Spannagl M."/>
            <person name="Pfeifer M."/>
            <person name="Jakobsen K.S."/>
            <person name="Wulff B.B."/>
            <person name="Steuernagel B."/>
            <person name="Mayer K.F."/>
            <person name="Olsen O.A."/>
        </authorList>
    </citation>
    <scope>NUCLEOTIDE SEQUENCE [LARGE SCALE GENOMIC DNA]</scope>
    <source>
        <strain evidence="3">cv. AL8/78</strain>
    </source>
</reference>
<feature type="compositionally biased region" description="Pro residues" evidence="1">
    <location>
        <begin position="78"/>
        <end position="88"/>
    </location>
</feature>
<dbReference type="STRING" id="200361.A0A453KZX1"/>
<dbReference type="AlphaFoldDB" id="A0A453KZX1"/>
<reference evidence="2" key="3">
    <citation type="journal article" date="2017" name="Nature">
        <title>Genome sequence of the progenitor of the wheat D genome Aegilops tauschii.</title>
        <authorList>
            <person name="Luo M.C."/>
            <person name="Gu Y.Q."/>
            <person name="Puiu D."/>
            <person name="Wang H."/>
            <person name="Twardziok S.O."/>
            <person name="Deal K.R."/>
            <person name="Huo N."/>
            <person name="Zhu T."/>
            <person name="Wang L."/>
            <person name="Wang Y."/>
            <person name="McGuire P.E."/>
            <person name="Liu S."/>
            <person name="Long H."/>
            <person name="Ramasamy R.K."/>
            <person name="Rodriguez J.C."/>
            <person name="Van S.L."/>
            <person name="Yuan L."/>
            <person name="Wang Z."/>
            <person name="Xia Z."/>
            <person name="Xiao L."/>
            <person name="Anderson O.D."/>
            <person name="Ouyang S."/>
            <person name="Liang Y."/>
            <person name="Zimin A.V."/>
            <person name="Pertea G."/>
            <person name="Qi P."/>
            <person name="Bennetzen J.L."/>
            <person name="Dai X."/>
            <person name="Dawson M.W."/>
            <person name="Muller H.G."/>
            <person name="Kugler K."/>
            <person name="Rivarola-Duarte L."/>
            <person name="Spannagl M."/>
            <person name="Mayer K.F.X."/>
            <person name="Lu F.H."/>
            <person name="Bevan M.W."/>
            <person name="Leroy P."/>
            <person name="Li P."/>
            <person name="You F.M."/>
            <person name="Sun Q."/>
            <person name="Liu Z."/>
            <person name="Lyons E."/>
            <person name="Wicker T."/>
            <person name="Salzberg S.L."/>
            <person name="Devos K.M."/>
            <person name="Dvorak J."/>
        </authorList>
    </citation>
    <scope>NUCLEOTIDE SEQUENCE [LARGE SCALE GENOMIC DNA]</scope>
    <source>
        <strain evidence="2">cv. AL8/78</strain>
    </source>
</reference>
<reference evidence="3" key="2">
    <citation type="journal article" date="2017" name="Nat. Plants">
        <title>The Aegilops tauschii genome reveals multiple impacts of transposons.</title>
        <authorList>
            <person name="Zhao G."/>
            <person name="Zou C."/>
            <person name="Li K."/>
            <person name="Wang K."/>
            <person name="Li T."/>
            <person name="Gao L."/>
            <person name="Zhang X."/>
            <person name="Wang H."/>
            <person name="Yang Z."/>
            <person name="Liu X."/>
            <person name="Jiang W."/>
            <person name="Mao L."/>
            <person name="Kong X."/>
            <person name="Jiao Y."/>
            <person name="Jia J."/>
        </authorList>
    </citation>
    <scope>NUCLEOTIDE SEQUENCE [LARGE SCALE GENOMIC DNA]</scope>
    <source>
        <strain evidence="3">cv. AL8/78</strain>
    </source>
</reference>
<evidence type="ECO:0000313" key="3">
    <source>
        <dbReference type="Proteomes" id="UP000015105"/>
    </source>
</evidence>
<feature type="region of interest" description="Disordered" evidence="1">
    <location>
        <begin position="71"/>
        <end position="104"/>
    </location>
</feature>
<dbReference type="PANTHER" id="PTHR33087">
    <property type="entry name" value="OS07G0539200 PROTEIN"/>
    <property type="match status" value="1"/>
</dbReference>
<dbReference type="Gramene" id="AET5Gv20575800.2">
    <property type="protein sequence ID" value="AET5Gv20575800.2"/>
    <property type="gene ID" value="AET5Gv20575800"/>
</dbReference>
<dbReference type="InterPro" id="IPR053253">
    <property type="entry name" value="Sex_diff_modulator"/>
</dbReference>
<sequence>ARPSRLRSMVAVTTVGRMTATSRGFARIRPSVFDAGGSNHTSRGCTRPRSPSDSPPAQLAPALRVRAPAAPAPAGRLLPPPPGPPPPGAVRLASPSPTVLPPPPPGLPPAVVACLDRAWSDVARGSSVGSGSGVGPQFSVPFEGPVGAEQVAEDTVDCCFLESGADLCALEDELRRAVVVSVVDAHRQVDLATAAAALHALFNIGPSDMSIRAYHPEDFLVLCGSEAIRETMVDRGRALARGFSLSLWPWSRHAQATGIGMSFLVQLALVGVPANAWTRRAAQEVLRGTGVVVKVADSTARRHDMSRFRVWLKTDDLDRIPARRILVMEESSSRCGHGRVEGVDALWYPVEIIREAPPVRPGGSPSDHRPPPPSPPSADGDEEDDRLARGGRDGFAPRGPPAPSPAGSPRFSTASAPPARSHGRAPPPTDEGPAGQGGAVQLSQGADIRRSSQGVDQVERQGGLPAESVGGRLTGRHVES</sequence>
<feature type="region of interest" description="Disordered" evidence="1">
    <location>
        <begin position="31"/>
        <end position="58"/>
    </location>
</feature>
<name>A0A453KZX1_AEGTS</name>
<proteinExistence type="predicted"/>
<protein>
    <submittedName>
        <fullName evidence="2">Uncharacterized protein</fullName>
    </submittedName>
</protein>
<keyword evidence="3" id="KW-1185">Reference proteome</keyword>
<feature type="region of interest" description="Disordered" evidence="1">
    <location>
        <begin position="357"/>
        <end position="480"/>
    </location>
</feature>
<evidence type="ECO:0000313" key="2">
    <source>
        <dbReference type="EnsemblPlants" id="AET5Gv20575800.2"/>
    </source>
</evidence>
<accession>A0A453KZX1</accession>
<reference evidence="2" key="4">
    <citation type="submission" date="2019-03" db="UniProtKB">
        <authorList>
            <consortium name="EnsemblPlants"/>
        </authorList>
    </citation>
    <scope>IDENTIFICATION</scope>
</reference>
<dbReference type="PANTHER" id="PTHR33087:SF42">
    <property type="entry name" value="DUF4283 DOMAIN-CONTAINING PROTEIN"/>
    <property type="match status" value="1"/>
</dbReference>
<dbReference type="EnsemblPlants" id="AET5Gv20575800.2">
    <property type="protein sequence ID" value="AET5Gv20575800.2"/>
    <property type="gene ID" value="AET5Gv20575800"/>
</dbReference>
<reference evidence="2" key="5">
    <citation type="journal article" date="2021" name="G3 (Bethesda)">
        <title>Aegilops tauschii genome assembly Aet v5.0 features greater sequence contiguity and improved annotation.</title>
        <authorList>
            <person name="Wang L."/>
            <person name="Zhu T."/>
            <person name="Rodriguez J.C."/>
            <person name="Deal K.R."/>
            <person name="Dubcovsky J."/>
            <person name="McGuire P.E."/>
            <person name="Lux T."/>
            <person name="Spannagl M."/>
            <person name="Mayer K.F.X."/>
            <person name="Baldrich P."/>
            <person name="Meyers B.C."/>
            <person name="Huo N."/>
            <person name="Gu Y.Q."/>
            <person name="Zhou H."/>
            <person name="Devos K.M."/>
            <person name="Bennetzen J.L."/>
            <person name="Unver T."/>
            <person name="Budak H."/>
            <person name="Gulick P.J."/>
            <person name="Galiba G."/>
            <person name="Kalapos B."/>
            <person name="Nelson D.R."/>
            <person name="Li P."/>
            <person name="You F.M."/>
            <person name="Luo M.C."/>
            <person name="Dvorak J."/>
        </authorList>
    </citation>
    <scope>NUCLEOTIDE SEQUENCE [LARGE SCALE GENOMIC DNA]</scope>
    <source>
        <strain evidence="2">cv. AL8/78</strain>
    </source>
</reference>